<proteinExistence type="predicted"/>
<dbReference type="AlphaFoldDB" id="A0A2U2DKL4"/>
<evidence type="ECO:0000313" key="3">
    <source>
        <dbReference type="Proteomes" id="UP000245252"/>
    </source>
</evidence>
<sequence>MLQRNNAADTDLIDRLQRSAFDYFLIHTNPKNGLVADTSLAGSPCSIAATGFALSSYPVAVERGWIERGAAVEAVLTTLRFFQESEQGNNRQATGYRGFYYHFLDMHTGHRVWHCELSLIDSALLFAGMLTAAAYFTGDDPAEAEVRALAKTLYERADWAWALNKGDTLVMGWKPGRFLKYRWQGYNEAIILYVLALASPTFPIPERSYEAFTATYQWIQYEGLDYLYAGPLFIHLFSHAWIDFRDIQDRFMREKQSDYVRNTQSAIKTQRAYAAHNPHGFAGYGADVWGLTACDGPSARRRLRGGKRQHFVGYAARGAPFGPDDGTIAPWAPLACLPFDEPAAMSGLQAILHAYPGLLGQGRFPGSFNPTVVGDGPEGWIDERCVGIDQGLLVMMIENARTGLLWRLMRENPVIRAGLARAGFTGGWLSGQAAGKALETV</sequence>
<dbReference type="EMBL" id="QFBC01000013">
    <property type="protein sequence ID" value="PWE53852.1"/>
    <property type="molecule type" value="Genomic_DNA"/>
</dbReference>
<protein>
    <recommendedName>
        <fullName evidence="1">Glycoamylase-like domain-containing protein</fullName>
    </recommendedName>
</protein>
<accession>A0A2U2DKL4</accession>
<dbReference type="Proteomes" id="UP000245252">
    <property type="component" value="Unassembled WGS sequence"/>
</dbReference>
<dbReference type="InterPro" id="IPR019282">
    <property type="entry name" value="Glycoamylase-like_cons_dom"/>
</dbReference>
<keyword evidence="3" id="KW-1185">Reference proteome</keyword>
<comment type="caution">
    <text evidence="2">The sequence shown here is derived from an EMBL/GenBank/DDBJ whole genome shotgun (WGS) entry which is preliminary data.</text>
</comment>
<reference evidence="2 3" key="1">
    <citation type="submission" date="2018-05" db="EMBL/GenBank/DDBJ databases">
        <title>The draft genome of strain NS-104.</title>
        <authorList>
            <person name="Hang P."/>
            <person name="Jiang J."/>
        </authorList>
    </citation>
    <scope>NUCLEOTIDE SEQUENCE [LARGE SCALE GENOMIC DNA]</scope>
    <source>
        <strain evidence="2 3">NS-104</strain>
    </source>
</reference>
<name>A0A2U2DKL4_9HYPH</name>
<dbReference type="Gene3D" id="1.50.10.140">
    <property type="match status" value="1"/>
</dbReference>
<organism evidence="2 3">
    <name type="scientific">Metarhizobium album</name>
    <dbReference type="NCBI Taxonomy" id="2182425"/>
    <lineage>
        <taxon>Bacteria</taxon>
        <taxon>Pseudomonadati</taxon>
        <taxon>Pseudomonadota</taxon>
        <taxon>Alphaproteobacteria</taxon>
        <taxon>Hyphomicrobiales</taxon>
        <taxon>Rhizobiaceae</taxon>
        <taxon>Metarhizobium</taxon>
    </lineage>
</organism>
<evidence type="ECO:0000313" key="2">
    <source>
        <dbReference type="EMBL" id="PWE53852.1"/>
    </source>
</evidence>
<dbReference type="RefSeq" id="WP_109460648.1">
    <property type="nucleotide sequence ID" value="NZ_QFBC01000013.1"/>
</dbReference>
<dbReference type="InterPro" id="IPR016883">
    <property type="entry name" value="UCP028431"/>
</dbReference>
<evidence type="ECO:0000259" key="1">
    <source>
        <dbReference type="Pfam" id="PF10091"/>
    </source>
</evidence>
<gene>
    <name evidence="2" type="ORF">DEM27_23300</name>
</gene>
<feature type="domain" description="Glycoamylase-like" evidence="1">
    <location>
        <begin position="180"/>
        <end position="413"/>
    </location>
</feature>
<dbReference type="Pfam" id="PF10091">
    <property type="entry name" value="Glycoamylase"/>
    <property type="match status" value="1"/>
</dbReference>
<dbReference type="OrthoDB" id="5937621at2"/>
<dbReference type="PIRSF" id="PIRSF028431">
    <property type="entry name" value="UCP028431"/>
    <property type="match status" value="1"/>
</dbReference>